<sequence length="47" mass="5354">MRMTWAIVRGTSAAARMAAARAEVLRWAGRTGRWRGSDPRPWPRSRS</sequence>
<evidence type="ECO:0000313" key="1">
    <source>
        <dbReference type="EMBL" id="RKT66904.1"/>
    </source>
</evidence>
<comment type="caution">
    <text evidence="1">The sequence shown here is derived from an EMBL/GenBank/DDBJ whole genome shotgun (WGS) entry which is preliminary data.</text>
</comment>
<accession>A0A495X111</accession>
<dbReference type="AlphaFoldDB" id="A0A495X111"/>
<reference evidence="1 2" key="1">
    <citation type="submission" date="2018-10" db="EMBL/GenBank/DDBJ databases">
        <title>Sequencing the genomes of 1000 actinobacteria strains.</title>
        <authorList>
            <person name="Klenk H.-P."/>
        </authorList>
    </citation>
    <scope>NUCLEOTIDE SEQUENCE [LARGE SCALE GENOMIC DNA]</scope>
    <source>
        <strain evidence="1 2">DSM 43911</strain>
    </source>
</reference>
<keyword evidence="2" id="KW-1185">Reference proteome</keyword>
<name>A0A495X111_9PSEU</name>
<evidence type="ECO:0000313" key="2">
    <source>
        <dbReference type="Proteomes" id="UP000272729"/>
    </source>
</evidence>
<organism evidence="1 2">
    <name type="scientific">Saccharothrix variisporea</name>
    <dbReference type="NCBI Taxonomy" id="543527"/>
    <lineage>
        <taxon>Bacteria</taxon>
        <taxon>Bacillati</taxon>
        <taxon>Actinomycetota</taxon>
        <taxon>Actinomycetes</taxon>
        <taxon>Pseudonocardiales</taxon>
        <taxon>Pseudonocardiaceae</taxon>
        <taxon>Saccharothrix</taxon>
    </lineage>
</organism>
<protein>
    <submittedName>
        <fullName evidence="1">Uncharacterized protein</fullName>
    </submittedName>
</protein>
<gene>
    <name evidence="1" type="ORF">DFJ66_0069</name>
</gene>
<dbReference type="EMBL" id="RBXR01000001">
    <property type="protein sequence ID" value="RKT66904.1"/>
    <property type="molecule type" value="Genomic_DNA"/>
</dbReference>
<dbReference type="Proteomes" id="UP000272729">
    <property type="component" value="Unassembled WGS sequence"/>
</dbReference>
<proteinExistence type="predicted"/>